<dbReference type="InterPro" id="IPR002580">
    <property type="entry name" value="Herpes_UL24"/>
</dbReference>
<name>A0A1P8VIV7_9BETA</name>
<accession>A0A1P8VIV7</accession>
<evidence type="ECO:0000256" key="3">
    <source>
        <dbReference type="ARBA" id="ARBA00022921"/>
    </source>
</evidence>
<comment type="subcellular location">
    <subcellularLocation>
        <location evidence="1">Host nucleus</location>
        <location evidence="1">Host nucleolus</location>
    </subcellularLocation>
    <subcellularLocation>
        <location evidence="2">Virion</location>
    </subcellularLocation>
</comment>
<proteinExistence type="predicted"/>
<dbReference type="EMBL" id="KY355735">
    <property type="protein sequence ID" value="APZ76278.1"/>
    <property type="molecule type" value="Genomic_DNA"/>
</dbReference>
<sequence length="209" mass="25245">MSEQILNQLPIYRKYVGKCKHLKLYKNLIKYKDDFRQLNKFCGNILPEFLSQYEINIYFEVRLGHRIPDIILVFSKEGMDTYCYITEIKTTFSKVNKQTVKTNRVQNIQYLQGLKQLQQSAYYLKQFNIANGERWLVFPVILFFKQDNLKLNFYKCFQEKIYTVSTEFIKQLFKNNQDAKVCALFSKRNRTHIRKSQKKHVSVYKRRSK</sequence>
<organism evidence="4">
    <name type="scientific">Murid betaherpesvirus 3</name>
    <dbReference type="NCBI Taxonomy" id="2560603"/>
    <lineage>
        <taxon>Viruses</taxon>
        <taxon>Duplodnaviria</taxon>
        <taxon>Heunggongvirae</taxon>
        <taxon>Peploviricota</taxon>
        <taxon>Herviviricetes</taxon>
        <taxon>Herpesvirales</taxon>
        <taxon>Orthoherpesviridae</taxon>
        <taxon>Betaherpesvirinae</taxon>
        <taxon>Roseolovirus</taxon>
        <taxon>Roseolovirus muridbeta3</taxon>
    </lineage>
</organism>
<dbReference type="KEGG" id="vg:30999404"/>
<dbReference type="OrthoDB" id="20832at10239"/>
<keyword evidence="3" id="KW-0426">Late protein</keyword>
<evidence type="ECO:0000256" key="2">
    <source>
        <dbReference type="ARBA" id="ARBA00004328"/>
    </source>
</evidence>
<gene>
    <name evidence="4" type="primary">ORF63</name>
    <name evidence="4" type="ORF">MRV_0067</name>
</gene>
<evidence type="ECO:0000256" key="1">
    <source>
        <dbReference type="ARBA" id="ARBA00004307"/>
    </source>
</evidence>
<evidence type="ECO:0000313" key="5">
    <source>
        <dbReference type="Proteomes" id="UP000202182"/>
    </source>
</evidence>
<dbReference type="GO" id="GO:0044196">
    <property type="term" value="C:host cell nucleolus"/>
    <property type="evidence" value="ECO:0007669"/>
    <property type="project" value="UniProtKB-SubCell"/>
</dbReference>
<evidence type="ECO:0000313" key="4">
    <source>
        <dbReference type="EMBL" id="APZ76278.1"/>
    </source>
</evidence>
<protein>
    <submittedName>
        <fullName evidence="4">Nuclear protein</fullName>
    </submittedName>
</protein>
<dbReference type="Pfam" id="PF01646">
    <property type="entry name" value="Herpes_UL24"/>
    <property type="match status" value="1"/>
</dbReference>
<dbReference type="Proteomes" id="UP000202182">
    <property type="component" value="Segment"/>
</dbReference>
<reference evidence="4" key="1">
    <citation type="submission" date="2016-12" db="EMBL/GenBank/DDBJ databases">
        <title>A murine herpesvirus closely related to ubiquitous human herpesviruses causes T-cell depletion.</title>
        <authorList>
            <person name="Patel S.J."/>
            <person name="Zhao G."/>
            <person name="Penna V.R."/>
            <person name="Park E."/>
            <person name="Lauron E.J."/>
            <person name="Harvey I.B."/>
            <person name="Beatty W.L."/>
            <person name="Plougastel-Douglas B."/>
            <person name="Poursine-Laurent J."/>
            <person name="Fremont D.H."/>
            <person name="Wang D."/>
            <person name="Yokoyama W.M."/>
        </authorList>
    </citation>
    <scope>NUCLEOTIDE SEQUENCE [LARGE SCALE GENOMIC DNA]</scope>
    <source>
        <strain evidence="4">YOK1</strain>
    </source>
</reference>
<keyword evidence="5" id="KW-1185">Reference proteome</keyword>